<proteinExistence type="predicted"/>
<organism evidence="1 2">
    <name type="scientific">Streptomyces albiflavescens</name>
    <dbReference type="NCBI Taxonomy" id="1623582"/>
    <lineage>
        <taxon>Bacteria</taxon>
        <taxon>Bacillati</taxon>
        <taxon>Actinomycetota</taxon>
        <taxon>Actinomycetes</taxon>
        <taxon>Kitasatosporales</taxon>
        <taxon>Streptomycetaceae</taxon>
        <taxon>Streptomyces</taxon>
    </lineage>
</organism>
<keyword evidence="2" id="KW-1185">Reference proteome</keyword>
<name>A0A918D724_9ACTN</name>
<evidence type="ECO:0000313" key="2">
    <source>
        <dbReference type="Proteomes" id="UP000600365"/>
    </source>
</evidence>
<dbReference type="Proteomes" id="UP000600365">
    <property type="component" value="Unassembled WGS sequence"/>
</dbReference>
<gene>
    <name evidence="1" type="ORF">GCM10011579_055630</name>
</gene>
<comment type="caution">
    <text evidence="1">The sequence shown here is derived from an EMBL/GenBank/DDBJ whole genome shotgun (WGS) entry which is preliminary data.</text>
</comment>
<dbReference type="Pfam" id="PF19953">
    <property type="entry name" value="EACC1"/>
    <property type="match status" value="1"/>
</dbReference>
<reference evidence="1 2" key="1">
    <citation type="journal article" date="2014" name="Int. J. Syst. Evol. Microbiol.">
        <title>Complete genome sequence of Corynebacterium casei LMG S-19264T (=DSM 44701T), isolated from a smear-ripened cheese.</title>
        <authorList>
            <consortium name="US DOE Joint Genome Institute (JGI-PGF)"/>
            <person name="Walter F."/>
            <person name="Albersmeier A."/>
            <person name="Kalinowski J."/>
            <person name="Ruckert C."/>
        </authorList>
    </citation>
    <scope>NUCLEOTIDE SEQUENCE [LARGE SCALE GENOMIC DNA]</scope>
    <source>
        <strain evidence="1 2">CGMCC 4.7111</strain>
    </source>
</reference>
<dbReference type="InterPro" id="IPR045428">
    <property type="entry name" value="EACC1"/>
</dbReference>
<accession>A0A918D724</accession>
<dbReference type="EMBL" id="BMMM01000011">
    <property type="protein sequence ID" value="GGN75497.1"/>
    <property type="molecule type" value="Genomic_DNA"/>
</dbReference>
<evidence type="ECO:0000313" key="1">
    <source>
        <dbReference type="EMBL" id="GGN75497.1"/>
    </source>
</evidence>
<dbReference type="AlphaFoldDB" id="A0A918D724"/>
<protein>
    <submittedName>
        <fullName evidence="1">Uncharacterized protein</fullName>
    </submittedName>
</protein>
<sequence length="122" mass="12743">MLLEGFMPRVWLSVGCDDPVEGLAELSDWLGQEPELRGLISQSATPGAGELGSFPDALVVAVGSGGAVSVLAASLKAFLALPRRSDVRIKVGGTPDGRTVEIDAKRVSDVEALVREALGRDE</sequence>